<organism evidence="2 3">
    <name type="scientific">Rhizobium mesosinicum</name>
    <dbReference type="NCBI Taxonomy" id="335017"/>
    <lineage>
        <taxon>Bacteria</taxon>
        <taxon>Pseudomonadati</taxon>
        <taxon>Pseudomonadota</taxon>
        <taxon>Alphaproteobacteria</taxon>
        <taxon>Hyphomicrobiales</taxon>
        <taxon>Rhizobiaceae</taxon>
        <taxon>Rhizobium/Agrobacterium group</taxon>
        <taxon>Rhizobium</taxon>
    </lineage>
</organism>
<protein>
    <submittedName>
        <fullName evidence="2">Type II toxin-antitoxin system VapC family toxin</fullName>
    </submittedName>
</protein>
<dbReference type="InterPro" id="IPR002716">
    <property type="entry name" value="PIN_dom"/>
</dbReference>
<proteinExistence type="predicted"/>
<keyword evidence="3" id="KW-1185">Reference proteome</keyword>
<dbReference type="Pfam" id="PF01850">
    <property type="entry name" value="PIN"/>
    <property type="match status" value="1"/>
</dbReference>
<dbReference type="Proteomes" id="UP000717752">
    <property type="component" value="Unassembled WGS sequence"/>
</dbReference>
<evidence type="ECO:0000313" key="2">
    <source>
        <dbReference type="EMBL" id="MBW9054556.1"/>
    </source>
</evidence>
<dbReference type="CDD" id="cd18683">
    <property type="entry name" value="PIN_VapC-like"/>
    <property type="match status" value="1"/>
</dbReference>
<accession>A0ABS7GXR3</accession>
<dbReference type="EMBL" id="JAEUAK010000007">
    <property type="protein sequence ID" value="MBW9054556.1"/>
    <property type="molecule type" value="Genomic_DNA"/>
</dbReference>
<dbReference type="PANTHER" id="PTHR39664">
    <property type="match status" value="1"/>
</dbReference>
<dbReference type="RefSeq" id="WP_220335917.1">
    <property type="nucleotide sequence ID" value="NZ_JAEUAK010000007.1"/>
</dbReference>
<sequence length="132" mass="13953">MKIAVDTNVLARAVLQDDPKQGKAAAKLLEEATLIAVSLPSLCELVWILRRGAKLSKDDIAQTIRDLLATANVSMDRPAVEAGLAVLEAGGDFADGVIAHEGAWLGGDTFVSFDQKAVDLLNGQGRETLLLT</sequence>
<reference evidence="2 3" key="1">
    <citation type="journal article" date="2021" name="MBio">
        <title>Poor Competitiveness of Bradyrhizobium in Pigeon Pea Root Colonization in Indian Soils.</title>
        <authorList>
            <person name="Chalasani D."/>
            <person name="Basu A."/>
            <person name="Pullabhotla S.V.S.R.N."/>
            <person name="Jorrin B."/>
            <person name="Neal A.L."/>
            <person name="Poole P.S."/>
            <person name="Podile A.R."/>
            <person name="Tkacz A."/>
        </authorList>
    </citation>
    <scope>NUCLEOTIDE SEQUENCE [LARGE SCALE GENOMIC DNA]</scope>
    <source>
        <strain evidence="2 3">HU56</strain>
    </source>
</reference>
<evidence type="ECO:0000313" key="3">
    <source>
        <dbReference type="Proteomes" id="UP000717752"/>
    </source>
</evidence>
<evidence type="ECO:0000259" key="1">
    <source>
        <dbReference type="Pfam" id="PF01850"/>
    </source>
</evidence>
<gene>
    <name evidence="2" type="ORF">JNB85_19320</name>
</gene>
<comment type="caution">
    <text evidence="2">The sequence shown here is derived from an EMBL/GenBank/DDBJ whole genome shotgun (WGS) entry which is preliminary data.</text>
</comment>
<feature type="domain" description="PIN" evidence="1">
    <location>
        <begin position="3"/>
        <end position="114"/>
    </location>
</feature>
<dbReference type="Gene3D" id="3.40.50.1010">
    <property type="entry name" value="5'-nuclease"/>
    <property type="match status" value="1"/>
</dbReference>
<name>A0ABS7GXR3_9HYPH</name>
<dbReference type="SUPFAM" id="SSF88723">
    <property type="entry name" value="PIN domain-like"/>
    <property type="match status" value="1"/>
</dbReference>
<dbReference type="InterPro" id="IPR029060">
    <property type="entry name" value="PIN-like_dom_sf"/>
</dbReference>
<dbReference type="PANTHER" id="PTHR39664:SF2">
    <property type="entry name" value="NUCLEIC ACID-BINDING PROTEIN, CONTAINING PIN DOMAIN-RELATED"/>
    <property type="match status" value="1"/>
</dbReference>